<dbReference type="InterPro" id="IPR032675">
    <property type="entry name" value="LRR_dom_sf"/>
</dbReference>
<protein>
    <submittedName>
        <fullName evidence="2">Uncharacterized protein</fullName>
    </submittedName>
</protein>
<dbReference type="OrthoDB" id="636045at2"/>
<proteinExistence type="predicted"/>
<keyword evidence="3" id="KW-1185">Reference proteome</keyword>
<dbReference type="Proteomes" id="UP000245872">
    <property type="component" value="Chromosome"/>
</dbReference>
<evidence type="ECO:0000313" key="2">
    <source>
        <dbReference type="EMBL" id="AWN82182.1"/>
    </source>
</evidence>
<keyword evidence="1" id="KW-0677">Repeat</keyword>
<evidence type="ECO:0000256" key="1">
    <source>
        <dbReference type="ARBA" id="ARBA00022737"/>
    </source>
</evidence>
<organism evidence="2 3">
    <name type="scientific">Candidatus Cardinium hertigii</name>
    <dbReference type="NCBI Taxonomy" id="247481"/>
    <lineage>
        <taxon>Bacteria</taxon>
        <taxon>Pseudomonadati</taxon>
        <taxon>Bacteroidota</taxon>
        <taxon>Cytophagia</taxon>
        <taxon>Cytophagales</taxon>
        <taxon>Amoebophilaceae</taxon>
        <taxon>Candidatus Cardinium</taxon>
    </lineage>
</organism>
<sequence length="251" mass="28822">MQNNANNKIAISVFLLTSAVVSCRMNRQDMGKHLPNELLFEMTQCIKRDSIEEFWRSNSVTKTYAEENLYKYYKNRFNERDTFYCKDEYFLIAVNEPILRAAAVKAFKENTTMTTIKVSNFDEYFRRGNPRIISPFSWNMLAEILKENNTVRTINLGDGIIAGGLATLAEALKVNKTITTIKLNGTYINNADIAALVEALKVNKTITTIELVCDRMTNGYIARLAEAIRNNTTITIFPSPFRIIRYGRIYY</sequence>
<gene>
    <name evidence="2" type="ORF">DK880_00883</name>
</gene>
<evidence type="ECO:0000313" key="3">
    <source>
        <dbReference type="Proteomes" id="UP000245872"/>
    </source>
</evidence>
<reference evidence="2 3" key="1">
    <citation type="submission" date="2018-05" db="EMBL/GenBank/DDBJ databases">
        <title>Candidatus Cardinium hertigii Genome Assembly.</title>
        <authorList>
            <person name="Showmaker K.C."/>
            <person name="Walden K.O."/>
            <person name="Fields C.J."/>
            <person name="Lambert K.N."/>
            <person name="Hudson M.E."/>
        </authorList>
    </citation>
    <scope>NUCLEOTIDE SEQUENCE [LARGE SCALE GENOMIC DNA]</scope>
    <source>
        <strain evidence="3">cHgTN10</strain>
    </source>
</reference>
<name>A0A2Z3LDJ9_9BACT</name>
<dbReference type="RefSeq" id="WP_109997568.1">
    <property type="nucleotide sequence ID" value="NZ_CP029619.1"/>
</dbReference>
<dbReference type="SUPFAM" id="SSF52047">
    <property type="entry name" value="RNI-like"/>
    <property type="match status" value="1"/>
</dbReference>
<accession>A0A2Z3LDJ9</accession>
<dbReference type="EMBL" id="CP029619">
    <property type="protein sequence ID" value="AWN82182.1"/>
    <property type="molecule type" value="Genomic_DNA"/>
</dbReference>
<dbReference type="AlphaFoldDB" id="A0A2Z3LDJ9"/>
<dbReference type="PANTHER" id="PTHR24111:SF4">
    <property type="entry name" value="LEUCINE-RICH REPEAT-CONTAINING PROTEIN 34"/>
    <property type="match status" value="1"/>
</dbReference>
<dbReference type="PANTHER" id="PTHR24111">
    <property type="entry name" value="LEUCINE-RICH REPEAT-CONTAINING PROTEIN 34"/>
    <property type="match status" value="1"/>
</dbReference>
<dbReference type="Gene3D" id="3.80.10.10">
    <property type="entry name" value="Ribonuclease Inhibitor"/>
    <property type="match status" value="1"/>
</dbReference>
<dbReference type="KEGG" id="cher:DK880_00883"/>
<dbReference type="InterPro" id="IPR052201">
    <property type="entry name" value="LRR-containing_regulator"/>
</dbReference>